<name>A0A226WVT3_CABSO</name>
<accession>A0A226WVT3</accession>
<comment type="caution">
    <text evidence="1">The sequence shown here is derived from an EMBL/GenBank/DDBJ whole genome shotgun (WGS) entry which is preliminary data.</text>
</comment>
<dbReference type="Proteomes" id="UP000214720">
    <property type="component" value="Unassembled WGS sequence"/>
</dbReference>
<gene>
    <name evidence="1" type="ORF">BSU04_27410</name>
</gene>
<organism evidence="1 2">
    <name type="scientific">Caballeronia sordidicola</name>
    <name type="common">Burkholderia sordidicola</name>
    <dbReference type="NCBI Taxonomy" id="196367"/>
    <lineage>
        <taxon>Bacteria</taxon>
        <taxon>Pseudomonadati</taxon>
        <taxon>Pseudomonadota</taxon>
        <taxon>Betaproteobacteria</taxon>
        <taxon>Burkholderiales</taxon>
        <taxon>Burkholderiaceae</taxon>
        <taxon>Caballeronia</taxon>
    </lineage>
</organism>
<reference evidence="2" key="1">
    <citation type="submission" date="2017-01" db="EMBL/GenBank/DDBJ databases">
        <title>Genome Analysis of Deinococcus marmoris KOPRI26562.</title>
        <authorList>
            <person name="Kim J.H."/>
            <person name="Oh H.-M."/>
        </authorList>
    </citation>
    <scope>NUCLEOTIDE SEQUENCE [LARGE SCALE GENOMIC DNA]</scope>
    <source>
        <strain evidence="2">PAMC 26633</strain>
    </source>
</reference>
<sequence length="46" mass="4893">MTRTVPAAGFVVTAAATLEATPASAAIVPSKRRRFGEIQQLQFMNS</sequence>
<proteinExistence type="predicted"/>
<protein>
    <submittedName>
        <fullName evidence="1">Uncharacterized protein</fullName>
    </submittedName>
</protein>
<evidence type="ECO:0000313" key="2">
    <source>
        <dbReference type="Proteomes" id="UP000214720"/>
    </source>
</evidence>
<dbReference type="EMBL" id="MTHB01000184">
    <property type="protein sequence ID" value="OXC75306.1"/>
    <property type="molecule type" value="Genomic_DNA"/>
</dbReference>
<dbReference type="AlphaFoldDB" id="A0A226WVT3"/>
<evidence type="ECO:0000313" key="1">
    <source>
        <dbReference type="EMBL" id="OXC75306.1"/>
    </source>
</evidence>